<dbReference type="EMBL" id="JXTC01000395">
    <property type="protein sequence ID" value="PON57601.1"/>
    <property type="molecule type" value="Genomic_DNA"/>
</dbReference>
<dbReference type="AlphaFoldDB" id="A0A2P5C9C9"/>
<accession>A0A2P5C9C9</accession>
<feature type="compositionally biased region" description="Polar residues" evidence="1">
    <location>
        <begin position="28"/>
        <end position="40"/>
    </location>
</feature>
<organism evidence="3 4">
    <name type="scientific">Trema orientale</name>
    <name type="common">Charcoal tree</name>
    <name type="synonym">Celtis orientalis</name>
    <dbReference type="NCBI Taxonomy" id="63057"/>
    <lineage>
        <taxon>Eukaryota</taxon>
        <taxon>Viridiplantae</taxon>
        <taxon>Streptophyta</taxon>
        <taxon>Embryophyta</taxon>
        <taxon>Tracheophyta</taxon>
        <taxon>Spermatophyta</taxon>
        <taxon>Magnoliopsida</taxon>
        <taxon>eudicotyledons</taxon>
        <taxon>Gunneridae</taxon>
        <taxon>Pentapetalae</taxon>
        <taxon>rosids</taxon>
        <taxon>fabids</taxon>
        <taxon>Rosales</taxon>
        <taxon>Cannabaceae</taxon>
        <taxon>Trema</taxon>
    </lineage>
</organism>
<dbReference type="InterPro" id="IPR057939">
    <property type="entry name" value="TRF2_HOY1_PH"/>
</dbReference>
<protein>
    <recommendedName>
        <fullName evidence="2">TRF2/HOY1 PH-like domain-containing protein</fullName>
    </recommendedName>
</protein>
<sequence>MDASSNNGGPPSASETNSASEESDSNTQVASNNDNGGHSSASEETRSNNQVLSNQSLLQTPIRTKEQLEQLDHLHETCQHLDGYCSTGDIEIHGLEGHEGNELPDDDFNSDIPGLAEDMSEYRRALGSQESHVGGLISSASEEFDSITSKKQVEEIEKHETDEKGHDGKLYNQQTILEASVITIGSWQRAALDGRNLIAIFFYDEQILAWEILERGPKFKLKIEMRWEHIVGMGVSLEKNEPGILEVEISQPPLFFKGIDPHPTKPADWTSIPDFTDAQATLLRPVT</sequence>
<dbReference type="InParanoid" id="A0A2P5C9C9"/>
<evidence type="ECO:0000313" key="4">
    <source>
        <dbReference type="Proteomes" id="UP000237000"/>
    </source>
</evidence>
<feature type="region of interest" description="Disordered" evidence="1">
    <location>
        <begin position="1"/>
        <end position="60"/>
    </location>
</feature>
<feature type="compositionally biased region" description="Polar residues" evidence="1">
    <location>
        <begin position="47"/>
        <end position="60"/>
    </location>
</feature>
<keyword evidence="4" id="KW-1185">Reference proteome</keyword>
<gene>
    <name evidence="3" type="ORF">TorRG33x02_293300</name>
</gene>
<dbReference type="STRING" id="63057.A0A2P5C9C9"/>
<evidence type="ECO:0000313" key="3">
    <source>
        <dbReference type="EMBL" id="PON57601.1"/>
    </source>
</evidence>
<dbReference type="PANTHER" id="PTHR33494">
    <property type="entry name" value="OS02G0793800 PROTEIN"/>
    <property type="match status" value="1"/>
</dbReference>
<comment type="caution">
    <text evidence="3">The sequence shown here is derived from an EMBL/GenBank/DDBJ whole genome shotgun (WGS) entry which is preliminary data.</text>
</comment>
<evidence type="ECO:0000259" key="2">
    <source>
        <dbReference type="Pfam" id="PF24818"/>
    </source>
</evidence>
<dbReference type="OrthoDB" id="6159439at2759"/>
<feature type="domain" description="TRF2/HOY1 PH-like" evidence="2">
    <location>
        <begin position="177"/>
        <end position="284"/>
    </location>
</feature>
<dbReference type="Proteomes" id="UP000237000">
    <property type="component" value="Unassembled WGS sequence"/>
</dbReference>
<proteinExistence type="predicted"/>
<reference evidence="4" key="1">
    <citation type="submission" date="2016-06" db="EMBL/GenBank/DDBJ databases">
        <title>Parallel loss of symbiosis genes in relatives of nitrogen-fixing non-legume Parasponia.</title>
        <authorList>
            <person name="Van Velzen R."/>
            <person name="Holmer R."/>
            <person name="Bu F."/>
            <person name="Rutten L."/>
            <person name="Van Zeijl A."/>
            <person name="Liu W."/>
            <person name="Santuari L."/>
            <person name="Cao Q."/>
            <person name="Sharma T."/>
            <person name="Shen D."/>
            <person name="Roswanjaya Y."/>
            <person name="Wardhani T."/>
            <person name="Kalhor M.S."/>
            <person name="Jansen J."/>
            <person name="Van den Hoogen J."/>
            <person name="Gungor B."/>
            <person name="Hartog M."/>
            <person name="Hontelez J."/>
            <person name="Verver J."/>
            <person name="Yang W.-C."/>
            <person name="Schijlen E."/>
            <person name="Repin R."/>
            <person name="Schilthuizen M."/>
            <person name="Schranz E."/>
            <person name="Heidstra R."/>
            <person name="Miyata K."/>
            <person name="Fedorova E."/>
            <person name="Kohlen W."/>
            <person name="Bisseling T."/>
            <person name="Smit S."/>
            <person name="Geurts R."/>
        </authorList>
    </citation>
    <scope>NUCLEOTIDE SEQUENCE [LARGE SCALE GENOMIC DNA]</scope>
    <source>
        <strain evidence="4">cv. RG33-2</strain>
    </source>
</reference>
<evidence type="ECO:0000256" key="1">
    <source>
        <dbReference type="SAM" id="MobiDB-lite"/>
    </source>
</evidence>
<dbReference type="PANTHER" id="PTHR33494:SF5">
    <property type="entry name" value="F10A16.6 PROTEIN"/>
    <property type="match status" value="1"/>
</dbReference>
<name>A0A2P5C9C9_TREOI</name>
<dbReference type="Pfam" id="PF24818">
    <property type="entry name" value="PH_TRF2_HOY1"/>
    <property type="match status" value="1"/>
</dbReference>